<dbReference type="PANTHER" id="PTHR24320">
    <property type="entry name" value="RETINOL DEHYDROGENASE"/>
    <property type="match status" value="1"/>
</dbReference>
<keyword evidence="2" id="KW-0560">Oxidoreductase</keyword>
<dbReference type="EMBL" id="CP157390">
    <property type="protein sequence ID" value="XBM48974.1"/>
    <property type="molecule type" value="Genomic_DNA"/>
</dbReference>
<dbReference type="PRINTS" id="PR00081">
    <property type="entry name" value="GDHRDH"/>
</dbReference>
<protein>
    <submittedName>
        <fullName evidence="3">SDR family NAD(P)-dependent oxidoreductase</fullName>
    </submittedName>
</protein>
<dbReference type="InterPro" id="IPR002347">
    <property type="entry name" value="SDR_fam"/>
</dbReference>
<dbReference type="RefSeq" id="WP_348788895.1">
    <property type="nucleotide sequence ID" value="NZ_CP157390.1"/>
</dbReference>
<accession>A0AAU7GEN7</accession>
<dbReference type="PANTHER" id="PTHR24320:SF274">
    <property type="entry name" value="CHAIN DEHYDROGENASE, PUTATIVE (AFU_ORTHOLOGUE AFUA_4G00440)-RELATED"/>
    <property type="match status" value="1"/>
</dbReference>
<name>A0AAU7GEN7_9MICO</name>
<evidence type="ECO:0000313" key="3">
    <source>
        <dbReference type="EMBL" id="XBM48974.1"/>
    </source>
</evidence>
<evidence type="ECO:0000256" key="2">
    <source>
        <dbReference type="ARBA" id="ARBA00023002"/>
    </source>
</evidence>
<dbReference type="GO" id="GO:0016491">
    <property type="term" value="F:oxidoreductase activity"/>
    <property type="evidence" value="ECO:0007669"/>
    <property type="project" value="UniProtKB-KW"/>
</dbReference>
<dbReference type="Gene3D" id="3.40.50.720">
    <property type="entry name" value="NAD(P)-binding Rossmann-like Domain"/>
    <property type="match status" value="1"/>
</dbReference>
<dbReference type="InterPro" id="IPR036291">
    <property type="entry name" value="NAD(P)-bd_dom_sf"/>
</dbReference>
<reference evidence="3" key="1">
    <citation type="submission" date="2024-05" db="EMBL/GenBank/DDBJ databases">
        <title>The Natural Products Discovery Center: Release of the First 8490 Sequenced Strains for Exploring Actinobacteria Biosynthetic Diversity.</title>
        <authorList>
            <person name="Kalkreuter E."/>
            <person name="Kautsar S.A."/>
            <person name="Yang D."/>
            <person name="Bader C.D."/>
            <person name="Teijaro C.N."/>
            <person name="Fluegel L."/>
            <person name="Davis C.M."/>
            <person name="Simpson J.R."/>
            <person name="Lauterbach L."/>
            <person name="Steele A.D."/>
            <person name="Gui C."/>
            <person name="Meng S."/>
            <person name="Li G."/>
            <person name="Viehrig K."/>
            <person name="Ye F."/>
            <person name="Su P."/>
            <person name="Kiefer A.F."/>
            <person name="Nichols A."/>
            <person name="Cepeda A.J."/>
            <person name="Yan W."/>
            <person name="Fan B."/>
            <person name="Jiang Y."/>
            <person name="Adhikari A."/>
            <person name="Zheng C.-J."/>
            <person name="Schuster L."/>
            <person name="Cowan T.M."/>
            <person name="Smanski M.J."/>
            <person name="Chevrette M.G."/>
            <person name="de Carvalho L.P.S."/>
            <person name="Shen B."/>
        </authorList>
    </citation>
    <scope>NUCLEOTIDE SEQUENCE</scope>
    <source>
        <strain evidence="3">NPDC080035</strain>
    </source>
</reference>
<gene>
    <name evidence="3" type="ORF">AAME72_03730</name>
</gene>
<comment type="similarity">
    <text evidence="1">Belongs to the short-chain dehydrogenases/reductases (SDR) family.</text>
</comment>
<proteinExistence type="inferred from homology"/>
<organism evidence="3">
    <name type="scientific">Leifsonia sp. NPDC080035</name>
    <dbReference type="NCBI Taxonomy" id="3143936"/>
    <lineage>
        <taxon>Bacteria</taxon>
        <taxon>Bacillati</taxon>
        <taxon>Actinomycetota</taxon>
        <taxon>Actinomycetes</taxon>
        <taxon>Micrococcales</taxon>
        <taxon>Microbacteriaceae</taxon>
        <taxon>Leifsonia</taxon>
    </lineage>
</organism>
<dbReference type="AlphaFoldDB" id="A0AAU7GEN7"/>
<evidence type="ECO:0000256" key="1">
    <source>
        <dbReference type="ARBA" id="ARBA00006484"/>
    </source>
</evidence>
<dbReference type="Pfam" id="PF00106">
    <property type="entry name" value="adh_short"/>
    <property type="match status" value="1"/>
</dbReference>
<dbReference type="SUPFAM" id="SSF51735">
    <property type="entry name" value="NAD(P)-binding Rossmann-fold domains"/>
    <property type="match status" value="1"/>
</dbReference>
<sequence length="236" mass="25074">MILVTGASTGIGLATAEALARAGHRVVLHARKPDGVSNPALRAQMHGLIFGDLSDQQQTRELAVAANELGRFDAVIHNAGVINGPVTAVNVIAPYILMATLTAPRRSIVLSSSMHRSGSTDLNRAFRGPGDYSTSKLLATTLALALAARTSTLSHAVDPGWVPTRMGGPNAPDDFDAGHRTQEWLATADPKDILPVSGGYWHHLRPQDPHPYTTDPAFQDSLVEKLARLTGVAFPK</sequence>